<feature type="domain" description="GFO/IDH/MocA-like oxidoreductase" evidence="2">
    <location>
        <begin position="141"/>
        <end position="264"/>
    </location>
</feature>
<organism evidence="3 4">
    <name type="scientific">Candidatus Gallacutalibacter pullicola</name>
    <dbReference type="NCBI Taxonomy" id="2840830"/>
    <lineage>
        <taxon>Bacteria</taxon>
        <taxon>Bacillati</taxon>
        <taxon>Bacillota</taxon>
        <taxon>Clostridia</taxon>
        <taxon>Eubacteriales</taxon>
        <taxon>Candidatus Gallacutalibacter</taxon>
    </lineage>
</organism>
<evidence type="ECO:0000259" key="2">
    <source>
        <dbReference type="Pfam" id="PF22725"/>
    </source>
</evidence>
<dbReference type="EMBL" id="DVHF01000083">
    <property type="protein sequence ID" value="HIR57504.1"/>
    <property type="molecule type" value="Genomic_DNA"/>
</dbReference>
<dbReference type="Proteomes" id="UP000886785">
    <property type="component" value="Unassembled WGS sequence"/>
</dbReference>
<accession>A0A9D1J1W9</accession>
<dbReference type="InterPro" id="IPR055170">
    <property type="entry name" value="GFO_IDH_MocA-like_dom"/>
</dbReference>
<dbReference type="Gene3D" id="3.40.50.720">
    <property type="entry name" value="NAD(P)-binding Rossmann-like Domain"/>
    <property type="match status" value="1"/>
</dbReference>
<reference evidence="3" key="2">
    <citation type="journal article" date="2021" name="PeerJ">
        <title>Extensive microbial diversity within the chicken gut microbiome revealed by metagenomics and culture.</title>
        <authorList>
            <person name="Gilroy R."/>
            <person name="Ravi A."/>
            <person name="Getino M."/>
            <person name="Pursley I."/>
            <person name="Horton D.L."/>
            <person name="Alikhan N.F."/>
            <person name="Baker D."/>
            <person name="Gharbi K."/>
            <person name="Hall N."/>
            <person name="Watson M."/>
            <person name="Adriaenssens E.M."/>
            <person name="Foster-Nyarko E."/>
            <person name="Jarju S."/>
            <person name="Secka A."/>
            <person name="Antonio M."/>
            <person name="Oren A."/>
            <person name="Chaudhuri R.R."/>
            <person name="La Ragione R."/>
            <person name="Hildebrand F."/>
            <person name="Pallen M.J."/>
        </authorList>
    </citation>
    <scope>NUCLEOTIDE SEQUENCE</scope>
    <source>
        <strain evidence="3">ChiSjej1B19-7085</strain>
    </source>
</reference>
<dbReference type="InterPro" id="IPR052515">
    <property type="entry name" value="Gfo/Idh/MocA_Oxidoreductase"/>
</dbReference>
<dbReference type="PANTHER" id="PTHR43249">
    <property type="entry name" value="UDP-N-ACETYL-2-AMINO-2-DEOXY-D-GLUCURONATE OXIDASE"/>
    <property type="match status" value="1"/>
</dbReference>
<sequence>MKENDEKMRFILIGCGRISKNHVVASAENRELCELAAVCDPVTERAEQKAAEYQELTGNRPAVYADYRDALEKEQIDCCVIATESGYHAEIALYCIRHGKHVLVEKPMALSTQDAEQMIREAKEKGVTLGVCHQNRFNPPVQQLRKALDNGRFGKLVNGTVRVLWNRTMPYYQQAPWRGTWAQDGGTLMNQCIHGIDLLQWSLGGEPDTIMAMTGNFLRDIEAEDFGAILIRFKNGTIGMVEGTACVYPKNLEEALSVFGETGCAVIGGLAVNRIQTWNFADSAPQDEEVAALSGADPKNVYGSGHTPLYRDFITAIHEGRDPLVSGTEGIKGMKIILAAYKSQKTGMPVRYDDLEFASTDMCDADVRYSR</sequence>
<dbReference type="Pfam" id="PF22725">
    <property type="entry name" value="GFO_IDH_MocA_C3"/>
    <property type="match status" value="1"/>
</dbReference>
<dbReference type="InterPro" id="IPR000683">
    <property type="entry name" value="Gfo/Idh/MocA-like_OxRdtase_N"/>
</dbReference>
<protein>
    <submittedName>
        <fullName evidence="3">Gfo/Idh/MocA family oxidoreductase</fullName>
    </submittedName>
</protein>
<evidence type="ECO:0000313" key="4">
    <source>
        <dbReference type="Proteomes" id="UP000886785"/>
    </source>
</evidence>
<dbReference type="PANTHER" id="PTHR43249:SF1">
    <property type="entry name" value="D-GLUCOSIDE 3-DEHYDROGENASE"/>
    <property type="match status" value="1"/>
</dbReference>
<feature type="domain" description="Gfo/Idh/MocA-like oxidoreductase N-terminal" evidence="1">
    <location>
        <begin position="8"/>
        <end position="132"/>
    </location>
</feature>
<proteinExistence type="predicted"/>
<name>A0A9D1J1W9_9FIRM</name>
<dbReference type="SUPFAM" id="SSF51735">
    <property type="entry name" value="NAD(P)-binding Rossmann-fold domains"/>
    <property type="match status" value="1"/>
</dbReference>
<dbReference type="SUPFAM" id="SSF55347">
    <property type="entry name" value="Glyceraldehyde-3-phosphate dehydrogenase-like, C-terminal domain"/>
    <property type="match status" value="1"/>
</dbReference>
<dbReference type="Gene3D" id="3.30.360.10">
    <property type="entry name" value="Dihydrodipicolinate Reductase, domain 2"/>
    <property type="match status" value="1"/>
</dbReference>
<gene>
    <name evidence="3" type="ORF">IAA54_07520</name>
</gene>
<evidence type="ECO:0000313" key="3">
    <source>
        <dbReference type="EMBL" id="HIR57504.1"/>
    </source>
</evidence>
<dbReference type="AlphaFoldDB" id="A0A9D1J1W9"/>
<dbReference type="Pfam" id="PF01408">
    <property type="entry name" value="GFO_IDH_MocA"/>
    <property type="match status" value="1"/>
</dbReference>
<reference evidence="3" key="1">
    <citation type="submission" date="2020-10" db="EMBL/GenBank/DDBJ databases">
        <authorList>
            <person name="Gilroy R."/>
        </authorList>
    </citation>
    <scope>NUCLEOTIDE SEQUENCE</scope>
    <source>
        <strain evidence="3">ChiSjej1B19-7085</strain>
    </source>
</reference>
<evidence type="ECO:0000259" key="1">
    <source>
        <dbReference type="Pfam" id="PF01408"/>
    </source>
</evidence>
<dbReference type="GO" id="GO:0000166">
    <property type="term" value="F:nucleotide binding"/>
    <property type="evidence" value="ECO:0007669"/>
    <property type="project" value="InterPro"/>
</dbReference>
<comment type="caution">
    <text evidence="3">The sequence shown here is derived from an EMBL/GenBank/DDBJ whole genome shotgun (WGS) entry which is preliminary data.</text>
</comment>
<dbReference type="InterPro" id="IPR036291">
    <property type="entry name" value="NAD(P)-bd_dom_sf"/>
</dbReference>